<evidence type="ECO:0000313" key="3">
    <source>
        <dbReference type="Proteomes" id="UP001432995"/>
    </source>
</evidence>
<reference evidence="2" key="1">
    <citation type="submission" date="2024-06" db="EMBL/GenBank/DDBJ databases">
        <authorList>
            <person name="Campbell A.G."/>
        </authorList>
    </citation>
    <scope>NUCLEOTIDE SEQUENCE</scope>
    <source>
        <strain evidence="2">EM17</strain>
    </source>
</reference>
<accession>A0ABV1QZ80</accession>
<dbReference type="EMBL" id="JBELQD010000004">
    <property type="protein sequence ID" value="MER2287888.1"/>
    <property type="molecule type" value="Genomic_DNA"/>
</dbReference>
<dbReference type="Proteomes" id="UP001432995">
    <property type="component" value="Unassembled WGS sequence"/>
</dbReference>
<protein>
    <submittedName>
        <fullName evidence="2">Uncharacterized protein</fullName>
    </submittedName>
</protein>
<name>A0ABV1QZ80_9HYPH</name>
<gene>
    <name evidence="2" type="ORF">ABS770_06420</name>
</gene>
<evidence type="ECO:0000313" key="2">
    <source>
        <dbReference type="EMBL" id="MER2287888.1"/>
    </source>
</evidence>
<sequence length="261" mass="29139">MTKIDAKSMANLPMRRPATDGTADRIKPTIQDERRDVEKGAFHIGAKKISSLQNSVEIRPYPATVKFQGKISDVLVWDLKDIKTIDVWALPEDKFQFFVNFYNDLISANESILKSEHSEQILPDLSSDPRLKTFATVSSGGKVIATIDNQGVLQTEGGALGTRIQEFLSSLSGQEKSLRSGPSIAQFRANAIADFFGGRINKASTAMTQREFDALPPMKKPETIIDYDAMEKDPLSETIRQLRDGLETLKQKRIDYLSQRS</sequence>
<organism evidence="2 3">
    <name type="scientific">Methylobacterium brachiatum</name>
    <dbReference type="NCBI Taxonomy" id="269660"/>
    <lineage>
        <taxon>Bacteria</taxon>
        <taxon>Pseudomonadati</taxon>
        <taxon>Pseudomonadota</taxon>
        <taxon>Alphaproteobacteria</taxon>
        <taxon>Hyphomicrobiales</taxon>
        <taxon>Methylobacteriaceae</taxon>
        <taxon>Methylobacterium</taxon>
    </lineage>
</organism>
<proteinExistence type="predicted"/>
<dbReference type="RefSeq" id="WP_350377474.1">
    <property type="nucleotide sequence ID" value="NZ_JBELQD010000004.1"/>
</dbReference>
<comment type="caution">
    <text evidence="2">The sequence shown here is derived from an EMBL/GenBank/DDBJ whole genome shotgun (WGS) entry which is preliminary data.</text>
</comment>
<keyword evidence="3" id="KW-1185">Reference proteome</keyword>
<feature type="region of interest" description="Disordered" evidence="1">
    <location>
        <begin position="1"/>
        <end position="27"/>
    </location>
</feature>
<evidence type="ECO:0000256" key="1">
    <source>
        <dbReference type="SAM" id="MobiDB-lite"/>
    </source>
</evidence>